<proteinExistence type="predicted"/>
<dbReference type="EMBL" id="OIVN01006193">
    <property type="protein sequence ID" value="SPD27466.1"/>
    <property type="molecule type" value="Genomic_DNA"/>
</dbReference>
<accession>A0A2N9IPK0</accession>
<organism evidence="1">
    <name type="scientific">Fagus sylvatica</name>
    <name type="common">Beechnut</name>
    <dbReference type="NCBI Taxonomy" id="28930"/>
    <lineage>
        <taxon>Eukaryota</taxon>
        <taxon>Viridiplantae</taxon>
        <taxon>Streptophyta</taxon>
        <taxon>Embryophyta</taxon>
        <taxon>Tracheophyta</taxon>
        <taxon>Spermatophyta</taxon>
        <taxon>Magnoliopsida</taxon>
        <taxon>eudicotyledons</taxon>
        <taxon>Gunneridae</taxon>
        <taxon>Pentapetalae</taxon>
        <taxon>rosids</taxon>
        <taxon>fabids</taxon>
        <taxon>Fagales</taxon>
        <taxon>Fagaceae</taxon>
        <taxon>Fagus</taxon>
    </lineage>
</organism>
<gene>
    <name evidence="1" type="ORF">FSB_LOCUS55348</name>
</gene>
<dbReference type="AlphaFoldDB" id="A0A2N9IPK0"/>
<evidence type="ECO:0000313" key="1">
    <source>
        <dbReference type="EMBL" id="SPD27466.1"/>
    </source>
</evidence>
<sequence>MFGFRHMTSLPIAVNINYGLLMEIQNASYASNKYTRTASTVTPVLIPKESVRCAVGKC</sequence>
<protein>
    <submittedName>
        <fullName evidence="1">Uncharacterized protein</fullName>
    </submittedName>
</protein>
<name>A0A2N9IPK0_FAGSY</name>
<reference evidence="1" key="1">
    <citation type="submission" date="2018-02" db="EMBL/GenBank/DDBJ databases">
        <authorList>
            <person name="Cohen D.B."/>
            <person name="Kent A.D."/>
        </authorList>
    </citation>
    <scope>NUCLEOTIDE SEQUENCE</scope>
</reference>